<dbReference type="InterPro" id="IPR013427">
    <property type="entry name" value="Haem-bd_dom_put"/>
</dbReference>
<evidence type="ECO:0000256" key="2">
    <source>
        <dbReference type="ARBA" id="ARBA00022723"/>
    </source>
</evidence>
<dbReference type="GO" id="GO:0046872">
    <property type="term" value="F:metal ion binding"/>
    <property type="evidence" value="ECO:0007669"/>
    <property type="project" value="UniProtKB-KW"/>
</dbReference>
<evidence type="ECO:0000256" key="1">
    <source>
        <dbReference type="ARBA" id="ARBA00022617"/>
    </source>
</evidence>
<dbReference type="InterPro" id="IPR011989">
    <property type="entry name" value="ARM-like"/>
</dbReference>
<accession>A0A518DVA2</accession>
<dbReference type="PROSITE" id="PS51007">
    <property type="entry name" value="CYTC"/>
    <property type="match status" value="1"/>
</dbReference>
<feature type="signal peptide" evidence="5">
    <location>
        <begin position="1"/>
        <end position="35"/>
    </location>
</feature>
<dbReference type="GO" id="GO:0020037">
    <property type="term" value="F:heme binding"/>
    <property type="evidence" value="ECO:0007669"/>
    <property type="project" value="InterPro"/>
</dbReference>
<dbReference type="InterPro" id="IPR036909">
    <property type="entry name" value="Cyt_c-like_dom_sf"/>
</dbReference>
<dbReference type="KEGG" id="lcre:Pla8534_35820"/>
<dbReference type="NCBIfam" id="TIGR02603">
    <property type="entry name" value="CxxCH_TIGR02603"/>
    <property type="match status" value="1"/>
</dbReference>
<keyword evidence="5" id="KW-0732">Signal</keyword>
<protein>
    <submittedName>
        <fullName evidence="7">Cytochrome c</fullName>
    </submittedName>
</protein>
<dbReference type="AlphaFoldDB" id="A0A518DVA2"/>
<dbReference type="Pfam" id="PF23500">
    <property type="entry name" value="DUF7133"/>
    <property type="match status" value="1"/>
</dbReference>
<evidence type="ECO:0000256" key="3">
    <source>
        <dbReference type="ARBA" id="ARBA00023004"/>
    </source>
</evidence>
<dbReference type="Gene3D" id="1.25.10.10">
    <property type="entry name" value="Leucine-rich Repeat Variant"/>
    <property type="match status" value="1"/>
</dbReference>
<dbReference type="Gene3D" id="1.10.760.10">
    <property type="entry name" value="Cytochrome c-like domain"/>
    <property type="match status" value="1"/>
</dbReference>
<keyword evidence="2 4" id="KW-0479">Metal-binding</keyword>
<evidence type="ECO:0000313" key="7">
    <source>
        <dbReference type="EMBL" id="QDU95765.1"/>
    </source>
</evidence>
<dbReference type="InterPro" id="IPR055557">
    <property type="entry name" value="DUF7133"/>
</dbReference>
<dbReference type="PANTHER" id="PTHR33546">
    <property type="entry name" value="LARGE, MULTIFUNCTIONAL SECRETED PROTEIN-RELATED"/>
    <property type="match status" value="1"/>
</dbReference>
<keyword evidence="1 4" id="KW-0349">Heme</keyword>
<dbReference type="InterPro" id="IPR011042">
    <property type="entry name" value="6-blade_b-propeller_TolB-like"/>
</dbReference>
<dbReference type="Gene3D" id="2.120.10.30">
    <property type="entry name" value="TolB, C-terminal domain"/>
    <property type="match status" value="1"/>
</dbReference>
<evidence type="ECO:0000256" key="5">
    <source>
        <dbReference type="SAM" id="SignalP"/>
    </source>
</evidence>
<dbReference type="EMBL" id="CP036433">
    <property type="protein sequence ID" value="QDU95765.1"/>
    <property type="molecule type" value="Genomic_DNA"/>
</dbReference>
<dbReference type="NCBIfam" id="TIGR02604">
    <property type="entry name" value="Piru_Ver_Nterm"/>
    <property type="match status" value="1"/>
</dbReference>
<dbReference type="SUPFAM" id="SSF48371">
    <property type="entry name" value="ARM repeat"/>
    <property type="match status" value="1"/>
</dbReference>
<dbReference type="InterPro" id="IPR011041">
    <property type="entry name" value="Quinoprot_gluc/sorb_DH_b-prop"/>
</dbReference>
<dbReference type="Proteomes" id="UP000317648">
    <property type="component" value="Chromosome"/>
</dbReference>
<dbReference type="Pfam" id="PF00034">
    <property type="entry name" value="Cytochrom_C"/>
    <property type="match status" value="1"/>
</dbReference>
<proteinExistence type="predicted"/>
<feature type="domain" description="Cytochrome c" evidence="6">
    <location>
        <begin position="868"/>
        <end position="1001"/>
    </location>
</feature>
<reference evidence="7 8" key="1">
    <citation type="submission" date="2019-02" db="EMBL/GenBank/DDBJ databases">
        <title>Deep-cultivation of Planctomycetes and their phenomic and genomic characterization uncovers novel biology.</title>
        <authorList>
            <person name="Wiegand S."/>
            <person name="Jogler M."/>
            <person name="Boedeker C."/>
            <person name="Pinto D."/>
            <person name="Vollmers J."/>
            <person name="Rivas-Marin E."/>
            <person name="Kohn T."/>
            <person name="Peeters S.H."/>
            <person name="Heuer A."/>
            <person name="Rast P."/>
            <person name="Oberbeckmann S."/>
            <person name="Bunk B."/>
            <person name="Jeske O."/>
            <person name="Meyerdierks A."/>
            <person name="Storesund J.E."/>
            <person name="Kallscheuer N."/>
            <person name="Luecker S."/>
            <person name="Lage O.M."/>
            <person name="Pohl T."/>
            <person name="Merkel B.J."/>
            <person name="Hornburger P."/>
            <person name="Mueller R.-W."/>
            <person name="Bruemmer F."/>
            <person name="Labrenz M."/>
            <person name="Spormann A.M."/>
            <person name="Op den Camp H."/>
            <person name="Overmann J."/>
            <person name="Amann R."/>
            <person name="Jetten M.S.M."/>
            <person name="Mascher T."/>
            <person name="Medema M.H."/>
            <person name="Devos D.P."/>
            <person name="Kaster A.-K."/>
            <person name="Ovreas L."/>
            <person name="Rohde M."/>
            <person name="Galperin M.Y."/>
            <person name="Jogler C."/>
        </authorList>
    </citation>
    <scope>NUCLEOTIDE SEQUENCE [LARGE SCALE GENOMIC DNA]</scope>
    <source>
        <strain evidence="7 8">Pla85_3_4</strain>
    </source>
</reference>
<dbReference type="InterPro" id="IPR009056">
    <property type="entry name" value="Cyt_c-like_dom"/>
</dbReference>
<dbReference type="SUPFAM" id="SSF46626">
    <property type="entry name" value="Cytochrome c"/>
    <property type="match status" value="1"/>
</dbReference>
<dbReference type="OrthoDB" id="230287at2"/>
<evidence type="ECO:0000259" key="6">
    <source>
        <dbReference type="PROSITE" id="PS51007"/>
    </source>
</evidence>
<dbReference type="InterPro" id="IPR016024">
    <property type="entry name" value="ARM-type_fold"/>
</dbReference>
<gene>
    <name evidence="7" type="ORF">Pla8534_35820</name>
</gene>
<sequence length="1007" mass="109659" precursor="true">MPLRALLPAPVLWMRRITLGGAAALASLLAAAVMAAPPDSVDRDYSQELPRIAPLSPDQALQAFHTADGFEMQQAAAEPTVVDPIAMAFDEKGRMFVVEMRGYSEDEEQNLGRVRLLVDADNDGRFESSTVYAEGLSWPTAIVCYEGGVFVGAAPDVWYFRDNDGDGKAEEQTKVFTGFGRSNVQGLLNTFTWGLDNRIHGAVSSSGATLVKVGSSDPPLTLRGRDFSFDPRTLELRAESGGGQHGLSFDRFGRKFVCSNSDHLQMVMYEDRYGARNPYAAAPNSRQSIAADGPQADVFRNSPVEPWRIVRTRLRKQGIVPGPVEGGGTAAGYFTGATGVTLYRGDAWPAEADSWAIIGDVGSNLIHRKRLEPAGVGMIGRRIDQQSEFVTSTDIWFRPVQYGNGPDGCLYIADMYREVIEHPKSLHPVIKTHLDLTSGRDRGRIYRLAPVGFSEPERYDFEAPGALVKAIDSRNGWRRETAARLIYQSQDVRLFEPLRKLATQAALPESRIQALYALTALVTLYPELLAPALADKDPRVREHAVRLSESQAPRQAELRQLLYGMTADADLRVLHQLAFSLGALESSPARNECLADLLRAHSANPWIVFAVHSSLVEGSGSVLKTLSADVKYRQSTAGRKVLTRLAAQIARQQHPADVVALLDVVGLLAGDQPTLQALLEAMQLAPTSDLAKRIDSAASGKASEYRLEAFTAARQAVLDSKLSEAERQAAIARLTWGEWKDCSAPLAQLLQPSQPDGLQLAALDVIAEFDTPEAGRLVLDRWKSLTPRVKRQAGEVLFSRRDTTLQLLTRAADGAIAPADLDVGMLKRLALQDDPQVMQAAKAVLAKRQTSSPVELLAAYQKSLETEGDAERGRAVFTKTCAACHQMGEIGHAIGPSLPATLNRGAEAFLAAVLDPNREVNPQFLNYAFETRQGRIFSGAIASETAASIIVQQPENKKLTILRIDIEAMVNTGQSLMPEGLEKQVSVDAMADLLAFLRSDPLAAKKD</sequence>
<organism evidence="7 8">
    <name type="scientific">Lignipirellula cremea</name>
    <dbReference type="NCBI Taxonomy" id="2528010"/>
    <lineage>
        <taxon>Bacteria</taxon>
        <taxon>Pseudomonadati</taxon>
        <taxon>Planctomycetota</taxon>
        <taxon>Planctomycetia</taxon>
        <taxon>Pirellulales</taxon>
        <taxon>Pirellulaceae</taxon>
        <taxon>Lignipirellula</taxon>
    </lineage>
</organism>
<dbReference type="SUPFAM" id="SSF50952">
    <property type="entry name" value="Soluble quinoprotein glucose dehydrogenase"/>
    <property type="match status" value="1"/>
</dbReference>
<evidence type="ECO:0000313" key="8">
    <source>
        <dbReference type="Proteomes" id="UP000317648"/>
    </source>
</evidence>
<name>A0A518DVA2_9BACT</name>
<keyword evidence="3 4" id="KW-0408">Iron</keyword>
<keyword evidence="8" id="KW-1185">Reference proteome</keyword>
<dbReference type="PANTHER" id="PTHR33546:SF1">
    <property type="entry name" value="LARGE, MULTIFUNCTIONAL SECRETED PROTEIN"/>
    <property type="match status" value="1"/>
</dbReference>
<dbReference type="InterPro" id="IPR013428">
    <property type="entry name" value="Membrane-bound_put_N"/>
</dbReference>
<dbReference type="RefSeq" id="WP_145054464.1">
    <property type="nucleotide sequence ID" value="NZ_CP036433.1"/>
</dbReference>
<dbReference type="GO" id="GO:0009055">
    <property type="term" value="F:electron transfer activity"/>
    <property type="evidence" value="ECO:0007669"/>
    <property type="project" value="InterPro"/>
</dbReference>
<evidence type="ECO:0000256" key="4">
    <source>
        <dbReference type="PROSITE-ProRule" id="PRU00433"/>
    </source>
</evidence>
<feature type="chain" id="PRO_5021982924" evidence="5">
    <location>
        <begin position="36"/>
        <end position="1007"/>
    </location>
</feature>